<reference evidence="4" key="2">
    <citation type="submission" date="2025-09" db="UniProtKB">
        <authorList>
            <consortium name="Ensembl"/>
        </authorList>
    </citation>
    <scope>IDENTIFICATION</scope>
</reference>
<feature type="region of interest" description="Disordered" evidence="2">
    <location>
        <begin position="1311"/>
        <end position="1343"/>
    </location>
</feature>
<dbReference type="PROSITE" id="PS50082">
    <property type="entry name" value="WD_REPEATS_2"/>
    <property type="match status" value="1"/>
</dbReference>
<feature type="repeat" description="WD" evidence="1">
    <location>
        <begin position="2801"/>
        <end position="2842"/>
    </location>
</feature>
<organism evidence="4 5">
    <name type="scientific">Amphilophus citrinellus</name>
    <name type="common">Midas cichlid</name>
    <name type="synonym">Cichlasoma citrinellum</name>
    <dbReference type="NCBI Taxonomy" id="61819"/>
    <lineage>
        <taxon>Eukaryota</taxon>
        <taxon>Metazoa</taxon>
        <taxon>Chordata</taxon>
        <taxon>Craniata</taxon>
        <taxon>Vertebrata</taxon>
        <taxon>Euteleostomi</taxon>
        <taxon>Actinopterygii</taxon>
        <taxon>Neopterygii</taxon>
        <taxon>Teleostei</taxon>
        <taxon>Neoteleostei</taxon>
        <taxon>Acanthomorphata</taxon>
        <taxon>Ovalentaria</taxon>
        <taxon>Cichlomorphae</taxon>
        <taxon>Cichliformes</taxon>
        <taxon>Cichlidae</taxon>
        <taxon>New World cichlids</taxon>
        <taxon>Cichlasomatinae</taxon>
        <taxon>Heroini</taxon>
        <taxon>Amphilophus</taxon>
    </lineage>
</organism>
<dbReference type="OMA" id="DSQWQKT"/>
<feature type="region of interest" description="Disordered" evidence="2">
    <location>
        <begin position="1875"/>
        <end position="1910"/>
    </location>
</feature>
<dbReference type="GO" id="GO:0043291">
    <property type="term" value="C:RAVE complex"/>
    <property type="evidence" value="ECO:0007669"/>
    <property type="project" value="TreeGrafter"/>
</dbReference>
<dbReference type="InterPro" id="IPR022033">
    <property type="entry name" value="Rav1p_C"/>
</dbReference>
<feature type="compositionally biased region" description="Acidic residues" evidence="2">
    <location>
        <begin position="399"/>
        <end position="408"/>
    </location>
</feature>
<keyword evidence="5" id="KW-1185">Reference proteome</keyword>
<dbReference type="FunFam" id="2.130.10.10:FF:000093">
    <property type="entry name" value="DmX-like protein 1"/>
    <property type="match status" value="1"/>
</dbReference>
<feature type="region of interest" description="Disordered" evidence="2">
    <location>
        <begin position="395"/>
        <end position="418"/>
    </location>
</feature>
<accession>A0A3Q0R3J6</accession>
<dbReference type="Ensembl" id="ENSACIT00000006818.1">
    <property type="protein sequence ID" value="ENSACIP00000006619.1"/>
    <property type="gene ID" value="ENSACIG00000005116.1"/>
</dbReference>
<feature type="region of interest" description="Disordered" evidence="2">
    <location>
        <begin position="1810"/>
        <end position="1859"/>
    </location>
</feature>
<feature type="compositionally biased region" description="Low complexity" evidence="2">
    <location>
        <begin position="1847"/>
        <end position="1859"/>
    </location>
</feature>
<evidence type="ECO:0000259" key="3">
    <source>
        <dbReference type="Pfam" id="PF12234"/>
    </source>
</evidence>
<reference evidence="4" key="1">
    <citation type="submission" date="2025-08" db="UniProtKB">
        <authorList>
            <consortium name="Ensembl"/>
        </authorList>
    </citation>
    <scope>IDENTIFICATION</scope>
</reference>
<dbReference type="PANTHER" id="PTHR13950">
    <property type="entry name" value="RABCONNECTIN-RELATED"/>
    <property type="match status" value="1"/>
</dbReference>
<feature type="region of interest" description="Disordered" evidence="2">
    <location>
        <begin position="2328"/>
        <end position="2366"/>
    </location>
</feature>
<dbReference type="PROSITE" id="PS50294">
    <property type="entry name" value="WD_REPEATS_REGION"/>
    <property type="match status" value="1"/>
</dbReference>
<protein>
    <submittedName>
        <fullName evidence="4">Dmx like 1</fullName>
    </submittedName>
</protein>
<evidence type="ECO:0000256" key="2">
    <source>
        <dbReference type="SAM" id="MobiDB-lite"/>
    </source>
</evidence>
<dbReference type="Pfam" id="PF12234">
    <property type="entry name" value="Rav1p_C"/>
    <property type="match status" value="1"/>
</dbReference>
<dbReference type="GeneTree" id="ENSGT00390000000096"/>
<dbReference type="Pfam" id="PF00400">
    <property type="entry name" value="WD40"/>
    <property type="match status" value="2"/>
</dbReference>
<evidence type="ECO:0000256" key="1">
    <source>
        <dbReference type="PROSITE-ProRule" id="PRU00221"/>
    </source>
</evidence>
<feature type="compositionally biased region" description="Acidic residues" evidence="2">
    <location>
        <begin position="1885"/>
        <end position="1898"/>
    </location>
</feature>
<dbReference type="InterPro" id="IPR052208">
    <property type="entry name" value="DmX-like/RAVE_component"/>
</dbReference>
<dbReference type="SUPFAM" id="SSF50978">
    <property type="entry name" value="WD40 repeat-like"/>
    <property type="match status" value="2"/>
</dbReference>
<dbReference type="PANTHER" id="PTHR13950:SF12">
    <property type="entry name" value="DMX-LIKE PROTEIN 1"/>
    <property type="match status" value="1"/>
</dbReference>
<feature type="domain" description="RAVE complex protein Rav1 C-terminal" evidence="3">
    <location>
        <begin position="1413"/>
        <end position="1729"/>
    </location>
</feature>
<dbReference type="Gene3D" id="2.130.10.10">
    <property type="entry name" value="YVTN repeat-like/Quinoprotein amine dehydrogenase"/>
    <property type="match status" value="3"/>
</dbReference>
<dbReference type="SMART" id="SM00320">
    <property type="entry name" value="WD40"/>
    <property type="match status" value="10"/>
</dbReference>
<dbReference type="InterPro" id="IPR015943">
    <property type="entry name" value="WD40/YVTN_repeat-like_dom_sf"/>
</dbReference>
<evidence type="ECO:0000313" key="5">
    <source>
        <dbReference type="Proteomes" id="UP000261340"/>
    </source>
</evidence>
<feature type="region of interest" description="Disordered" evidence="2">
    <location>
        <begin position="2263"/>
        <end position="2290"/>
    </location>
</feature>
<dbReference type="InterPro" id="IPR001680">
    <property type="entry name" value="WD40_rpt"/>
</dbReference>
<evidence type="ECO:0000313" key="4">
    <source>
        <dbReference type="Ensembl" id="ENSACIP00000006619.1"/>
    </source>
</evidence>
<feature type="compositionally biased region" description="Acidic residues" evidence="2">
    <location>
        <begin position="2334"/>
        <end position="2355"/>
    </location>
</feature>
<dbReference type="STRING" id="61819.ENSACIP00000006619"/>
<sequence length="2907" mass="320239">MNLHQVLTGAVNPGDNCFSVGSINNVPFTAYASGCDVVILGSDFERLQIIPGAKHGNIQVGCVDCSLQGGQVKKWNCQWQKTGQFVLQSMVRNLAWHPTGSTLLTGSSSLQLWSNVDRVKDEAEERGQQAEMTIRDSRSAWRCIWQSKTASPVNLMKFSPDGEFFATAGQDDCLVKVWYSTSKWKLGVSTLFTPPEVSMSDQGELAFSFIYLAHPRSVTGFTWRKTSKYMPRGAVCNVLLTCCKDSVCRLWAETLLPGDSLLSGHHKNHSCGQHSETLKSAAGLSRKNGCNGKTHGQTSQELSWTSALPHLQSGHYNHKKSSMPHANALCHFHIAASINPATDIPLLPSISSLNSVDDEEPGGLFTVHWLNNKELHFTLAMEVFLQQLRSSLEQQSECSNEDDFEEEEYRQSEPQGPGTMQLPVAAVEHQVDVLLEEWNKGADMLFSIHPMDGSLLVWHVDWLDEYHPGMFRQAQVSFASRIPVAFPAGDAISLSQSVVMYACNKNVDLAIQHGRQRPPGSTLPQAKSALISYGGQGKATSSSSLRLSIFTPNVLMISKHADGSLNQWAVSFAEDSAFSTVLSVSHKSRYCGHRFHLNDLACHSLLPLLLTTSHHNALRTPEADSILVPPEAASSGFSHATSLSRGSRPNRVSLSVVSQDPNAIYSELILWRVDPVGPLSLSGGVSELARINSLHASAFANVAWLPTLIPSSCLGLYCNSPSACFVASDGQSLRLYQAVIEAKKLLSELSNPEISKYVGEVFNIISQQSTAKPGCIIELDAITDFVSMHEVQENWIFFSSGTKFFSSKPAFSARFFLVVVELTPTGRSLLHMWHLHLAAQPDPTTTSPLNSSQFVYDTHSSSVTQKSKSCTSNLQSACRLSLTKHRLYSQELALPTGVEAISVAPSAGHLSASCSLPAGRVPYLLATSCSDGKVRFWRCNVVTTEPPMMDNWVYQWEEWPLLVEERLPSSSAVSVPGHPIEVSCCHTGRLSPHLNSHGPLNSPPAFASSPFVHYSTTNCESTGGSQWILEQTIVLDNTDSTSSCALSSSTAGSASIPSNMDSSVRNEKCLASTGKSLVHLDWVSQEDGSHVLTVGIGTKIYMYGRLSGKPPDLGLSSDANRDQSLSRLVLLRSVSLFSSVEGSPPIPVSLSWVRDGILVVGMDCEMHVYSQWQPPAPPKPIITIAQDRDISSSVSSIISAVRQCQEEGLSPGAPTSSLTLPKKALTRSMTSLAQKLSGKKTAYDLPVEMEDSGLFEAAHQLFPTLPQYHPVQLLELMDLGKVHRAKAILSHLVKCIAGEIVKLQDSSTSHEKRVRSRTISAGGSTARDQKMFSKAENSPPDYTEISSIPPLPLYALLAADEDTPKPVGSVSGDSGHGSSHTDAYDELFHTPNTGDLDPLDNDQEEMGNKVIDLSQYSPTYFGPEHAQVLSSHLLHSSLPGLTRIEQMSLMALADTIASTSIDLNDSQGGETLDECGLKFLLAVRLHTFLSTSLPPAHRAQLLRQGLSTCHYAWGFHSEAEEELLNMLPAMQKGEPTWPELRSMGVGWWLRSTNKLRRCIEKVAKASFQRNNDPLDSAIFYLALKKKAVVWGLYRSQKNVKMTEFFHNNFSEDRWRKAALKNAFSLLGKQRFQHCAAFFLLAGSLKDAVEVCIEKMQDLQLALVISRLYESEFETSSTYKKILRRHVLGQDKQVSHHDPFLRSMAHWVLEDYSKALDTLLEQTANSTSSVSPCNPEVFNFYTYLRTHPLLLRRHFGSSDKARVGLTAEGRRADSISLDERRLFFTAAYAHLHSGCPMLALEVLSKMPKVHKHSKLQEDTGNTGELSAGSKNRQASDPDWSQPALNGYESEGNSLSNSRSDSVLSFDWSQPSLAVPDEPLELKWDSDKDDEENNEDEEETKESKSGRTADSCSVFQDAVSTGEESEDSNSFIEPSDDILVAQLKFAACLKIMTNELRTLSTGYELDGGKLRYQLCLWLEREVVALQHCCSYKPCLPELSVQADVPVSGLVEEEQVGVDRWLRRHWLQSNQPLLRMFLSYCSLHGSHGGGLASVRMELILLLQESHQAQSSSPLVLPTSIPLLMACTTNVKTVVANPLVYLTNLTHDILHTISALDSPPHPDVVTNEIYVMHTLAASLSASIYQCLCDGHTYSHVNHFTGTVYQSVLLSQKQPLKTVSMDESVQPNTSPTQWPGIASLIRLLSSAGEESQPGLAVLLCEILTAVFLSLFVHGMATHSCNELFRIVAHPLNSKLWVTVFGGGARIPVLEKPSSPTRTPPPESGMEREGPLSPKHHVPVMEQEAPSIFKEQFVPPELSIWDYFIAKPSLPPSENRIDYDSEESQGSQDEDEDDDEYEDVFDPNSPQREHSNHNSYSWCLMRLAMVQLVLANLKAFYPMAGYDLLDLPVASPLCHAVLKTLQRWEQVLQKRLEIFGGPPSKYISTHLHEETATPGPALLRHKALFEPSNTPFSHHSALPVKRLWHFLVKQEEVQETFIRNIFTKKLGTHQSDLSCPGGKARIIHKESDIITAFAINKANRNCLVMASTHDIQELDVSSILATQILTWIDDDEAEAKGVGGDDFLVVHTRDDFAALHGTTPYTHSNPGTPINVPWLGGMQTGRGAAVMIKRNINNVRRMTSHPTLPYYLTGAQDGSVRMFEWGHSQQIICFRSPGNSRVTRIRFNHQGNKFGIVDADGGLSLWQTNTSGSTPKPYLTLQCHNKTANDFVFVGSSSLIATAGLSTDNRNVCLWDTLVTPANSLVHAFCCHESGATVLSMAPRQQLLITGGRKGWISVLELSHKHQRQSFQAHDSPVKALAIDPTEDCFISGSAEGNIKVWSLSTHCLLYTFPNEHARQSLFRNLGTGVMQIEVGPANHIFSCGADGTMKLRILPNRFSVTNNNHGNLKNDVKFFI</sequence>
<dbReference type="InterPro" id="IPR036322">
    <property type="entry name" value="WD40_repeat_dom_sf"/>
</dbReference>
<keyword evidence="1" id="KW-0853">WD repeat</keyword>
<feature type="compositionally biased region" description="Polar residues" evidence="2">
    <location>
        <begin position="1817"/>
        <end position="1833"/>
    </location>
</feature>
<name>A0A3Q0R3J6_AMPCI</name>
<dbReference type="Proteomes" id="UP000261340">
    <property type="component" value="Unplaced"/>
</dbReference>
<proteinExistence type="predicted"/>
<dbReference type="GO" id="GO:0007035">
    <property type="term" value="P:vacuolar acidification"/>
    <property type="evidence" value="ECO:0007669"/>
    <property type="project" value="TreeGrafter"/>
</dbReference>